<evidence type="ECO:0000313" key="3">
    <source>
        <dbReference type="Proteomes" id="UP000436522"/>
    </source>
</evidence>
<reference evidence="2 3" key="1">
    <citation type="submission" date="2019-12" db="EMBL/GenBank/DDBJ databases">
        <title>Roseobacter cerasinus sp. nov., isolated from seawater around aquaculture.</title>
        <authorList>
            <person name="Muramatsu S."/>
            <person name="Takabe Y."/>
            <person name="Mori K."/>
            <person name="Takaichi S."/>
            <person name="Hanada S."/>
        </authorList>
    </citation>
    <scope>NUCLEOTIDE SEQUENCE [LARGE SCALE GENOMIC DNA]</scope>
    <source>
        <strain evidence="2 3">AI77</strain>
    </source>
</reference>
<gene>
    <name evidence="2" type="ORF">So717_42840</name>
</gene>
<evidence type="ECO:0000259" key="1">
    <source>
        <dbReference type="Pfam" id="PF22148"/>
    </source>
</evidence>
<keyword evidence="3" id="KW-1185">Reference proteome</keyword>
<evidence type="ECO:0000313" key="2">
    <source>
        <dbReference type="EMBL" id="GFE52531.1"/>
    </source>
</evidence>
<proteinExistence type="predicted"/>
<dbReference type="AlphaFoldDB" id="A0A640VZI3"/>
<dbReference type="OrthoDB" id="9971454at2"/>
<comment type="caution">
    <text evidence="2">The sequence shown here is derived from an EMBL/GenBank/DDBJ whole genome shotgun (WGS) entry which is preliminary data.</text>
</comment>
<dbReference type="Pfam" id="PF22148">
    <property type="entry name" value="Fervidolysin_NPro-like"/>
    <property type="match status" value="1"/>
</dbReference>
<feature type="domain" description="Fervidolysin-like N-terminal prodomain" evidence="1">
    <location>
        <begin position="89"/>
        <end position="153"/>
    </location>
</feature>
<dbReference type="RefSeq" id="WP_159981292.1">
    <property type="nucleotide sequence ID" value="NZ_BLIV01000014.1"/>
</dbReference>
<protein>
    <recommendedName>
        <fullName evidence="1">Fervidolysin-like N-terminal prodomain domain-containing protein</fullName>
    </recommendedName>
</protein>
<dbReference type="Proteomes" id="UP000436522">
    <property type="component" value="Unassembled WGS sequence"/>
</dbReference>
<accession>A0A640VZI3</accession>
<dbReference type="InterPro" id="IPR054399">
    <property type="entry name" value="Fervidolysin-like_N_prodom"/>
</dbReference>
<organism evidence="2 3">
    <name type="scientific">Roseobacter cerasinus</name>
    <dbReference type="NCBI Taxonomy" id="2602289"/>
    <lineage>
        <taxon>Bacteria</taxon>
        <taxon>Pseudomonadati</taxon>
        <taxon>Pseudomonadota</taxon>
        <taxon>Alphaproteobacteria</taxon>
        <taxon>Rhodobacterales</taxon>
        <taxon>Roseobacteraceae</taxon>
        <taxon>Roseobacter</taxon>
    </lineage>
</organism>
<sequence>MDKTTILRRLAKLQRVETLRALPPGVAAVNVNANNLGKSMRDMSGNARSDLESFLGAGWTFNVPEETNLDQALEVFLGGDGHLKLLGRTLVVKISEDLDGVAVNAWLKRNGLTLRRKLGFAANTFLVDTSGMSALNVAQTLNELPEVHYAEPNFIEPIQSR</sequence>
<name>A0A640VZI3_9RHOB</name>
<dbReference type="EMBL" id="BLIV01000014">
    <property type="protein sequence ID" value="GFE52531.1"/>
    <property type="molecule type" value="Genomic_DNA"/>
</dbReference>